<feature type="transmembrane region" description="Helical" evidence="1">
    <location>
        <begin position="30"/>
        <end position="56"/>
    </location>
</feature>
<proteinExistence type="predicted"/>
<keyword evidence="1" id="KW-0812">Transmembrane</keyword>
<evidence type="ECO:0000256" key="1">
    <source>
        <dbReference type="SAM" id="Phobius"/>
    </source>
</evidence>
<dbReference type="STRING" id="211114.SAMN04489726_7064"/>
<keyword evidence="1" id="KW-1133">Transmembrane helix</keyword>
<keyword evidence="1" id="KW-0472">Membrane</keyword>
<sequence length="85" mass="9480">MPVTPVTPSVGRKVHLVFDWLVSWWDSVEFWVVGLWFPFQFVLVMAVLLPACWGVALGIDRAVDRVSAALGTARGKAADKREPTR</sequence>
<dbReference type="AlphaFoldDB" id="A0A1H0C7B5"/>
<accession>A0A1H0C7B5</accession>
<gene>
    <name evidence="2" type="ORF">SAMN04489726_7064</name>
</gene>
<dbReference type="Proteomes" id="UP000183376">
    <property type="component" value="Chromosome I"/>
</dbReference>
<name>A0A1H0C7B5_ALLAB</name>
<dbReference type="eggNOG" id="ENOG502ZE9W">
    <property type="taxonomic scope" value="Bacteria"/>
</dbReference>
<protein>
    <submittedName>
        <fullName evidence="2">Uncharacterized protein</fullName>
    </submittedName>
</protein>
<dbReference type="EMBL" id="LT629701">
    <property type="protein sequence ID" value="SDN53733.1"/>
    <property type="molecule type" value="Genomic_DNA"/>
</dbReference>
<organism evidence="2 3">
    <name type="scientific">Allokutzneria albata</name>
    <name type="common">Kibdelosporangium albatum</name>
    <dbReference type="NCBI Taxonomy" id="211114"/>
    <lineage>
        <taxon>Bacteria</taxon>
        <taxon>Bacillati</taxon>
        <taxon>Actinomycetota</taxon>
        <taxon>Actinomycetes</taxon>
        <taxon>Pseudonocardiales</taxon>
        <taxon>Pseudonocardiaceae</taxon>
        <taxon>Allokutzneria</taxon>
    </lineage>
</organism>
<evidence type="ECO:0000313" key="2">
    <source>
        <dbReference type="EMBL" id="SDN53733.1"/>
    </source>
</evidence>
<keyword evidence="3" id="KW-1185">Reference proteome</keyword>
<evidence type="ECO:0000313" key="3">
    <source>
        <dbReference type="Proteomes" id="UP000183376"/>
    </source>
</evidence>
<reference evidence="2 3" key="1">
    <citation type="submission" date="2016-10" db="EMBL/GenBank/DDBJ databases">
        <authorList>
            <person name="de Groot N.N."/>
        </authorList>
    </citation>
    <scope>NUCLEOTIDE SEQUENCE [LARGE SCALE GENOMIC DNA]</scope>
    <source>
        <strain evidence="2 3">DSM 44149</strain>
    </source>
</reference>